<dbReference type="PANTHER" id="PTHR43301">
    <property type="entry name" value="ARABINAN ENDO-1,5-ALPHA-L-ARABINOSIDASE"/>
    <property type="match status" value="1"/>
</dbReference>
<dbReference type="GO" id="GO:0005975">
    <property type="term" value="P:carbohydrate metabolic process"/>
    <property type="evidence" value="ECO:0007669"/>
    <property type="project" value="InterPro"/>
</dbReference>
<evidence type="ECO:0000256" key="6">
    <source>
        <dbReference type="PIRSR" id="PIRSR606710-2"/>
    </source>
</evidence>
<sequence length="560" mass="61472">MFKHRAERTKPNVPGRPAWPGRLLTALVAVLAAGSTTAQFTDVTVHDPSIVKVDDTYYIFGSHLAAARSTDLVHWTRFAEGVNPGNPLFVNPVTELQDLFDWSGTVGLWANDVRQLDDGRFYMYPNLSANTEPRASLSLAIADDIEGPYTYQEIFLQSGMWGEISEDGENIYEPRDHPNTIDPHVFYDRSGELWMVYGSYSGGIFIMRMDPVTGLPAPGQGYGKHLWGGNHARIEGPFMLYSWDTGYYYLFVTFGGLDAVGGYNMRVARSRRPDGPFLDALGNDMAEVKSDPSLPLFDDESIEPFGQKLMGNFRFRRKDGEPGAGSGHGYVSPGHNSAIYEPALDKYFLVFHTRFPNQGEFHQVRVHEFFLNADGWPVVAPHRYLPESGPGSLGFGAGDASLTSFPPRKGLADPWEQGACVRAMHCKPAPARSAAELAGDYKFINHGKAISAAIVESTLLVLNADGSLGGAHTGRWASQPGERLVLDLDEVGLFQGVVSRGWNETADQYVMTFTAQSVEGISVWGSRIEYEGGESNNQPSAAGVTRPTPAVLGHKRLKQQ</sequence>
<dbReference type="Pfam" id="PF04616">
    <property type="entry name" value="Glyco_hydro_43"/>
    <property type="match status" value="1"/>
</dbReference>
<evidence type="ECO:0000256" key="1">
    <source>
        <dbReference type="ARBA" id="ARBA00004834"/>
    </source>
</evidence>
<keyword evidence="4 7" id="KW-0326">Glycosidase</keyword>
<feature type="signal peptide" evidence="9">
    <location>
        <begin position="1"/>
        <end position="38"/>
    </location>
</feature>
<evidence type="ECO:0000256" key="3">
    <source>
        <dbReference type="ARBA" id="ARBA00022801"/>
    </source>
</evidence>
<feature type="active site" description="Proton acceptor" evidence="5">
    <location>
        <position position="47"/>
    </location>
</feature>
<keyword evidence="12" id="KW-1185">Reference proteome</keyword>
<dbReference type="GO" id="GO:0004553">
    <property type="term" value="F:hydrolase activity, hydrolyzing O-glycosyl compounds"/>
    <property type="evidence" value="ECO:0007669"/>
    <property type="project" value="InterPro"/>
</dbReference>
<feature type="chain" id="PRO_5024405455" evidence="9">
    <location>
        <begin position="39"/>
        <end position="560"/>
    </location>
</feature>
<gene>
    <name evidence="11" type="ORF">F3N42_12515</name>
</gene>
<proteinExistence type="inferred from homology"/>
<dbReference type="Proteomes" id="UP000325372">
    <property type="component" value="Unassembled WGS sequence"/>
</dbReference>
<dbReference type="InterPro" id="IPR050727">
    <property type="entry name" value="GH43_arabinanases"/>
</dbReference>
<dbReference type="Pfam" id="PF16369">
    <property type="entry name" value="GH43_C"/>
    <property type="match status" value="1"/>
</dbReference>
<evidence type="ECO:0000259" key="10">
    <source>
        <dbReference type="Pfam" id="PF16369"/>
    </source>
</evidence>
<reference evidence="11 12" key="1">
    <citation type="submission" date="2019-09" db="EMBL/GenBank/DDBJ databases">
        <title>Wenzhouxiangella sp. Genome sequencing and assembly.</title>
        <authorList>
            <person name="Zhang R."/>
        </authorList>
    </citation>
    <scope>NUCLEOTIDE SEQUENCE [LARGE SCALE GENOMIC DNA]</scope>
    <source>
        <strain evidence="11 12">W260</strain>
    </source>
</reference>
<evidence type="ECO:0000256" key="7">
    <source>
        <dbReference type="RuleBase" id="RU361187"/>
    </source>
</evidence>
<dbReference type="InterPro" id="IPR006710">
    <property type="entry name" value="Glyco_hydro_43"/>
</dbReference>
<comment type="pathway">
    <text evidence="1">Glycan metabolism; L-arabinan degradation.</text>
</comment>
<dbReference type="Gene3D" id="2.40.128.10">
    <property type="match status" value="1"/>
</dbReference>
<dbReference type="PANTHER" id="PTHR43301:SF3">
    <property type="entry name" value="ARABINAN ENDO-1,5-ALPHA-L-ARABINOSIDASE A-RELATED"/>
    <property type="match status" value="1"/>
</dbReference>
<keyword evidence="9" id="KW-0732">Signal</keyword>
<organism evidence="11 12">
    <name type="scientific">Marinihelvus fidelis</name>
    <dbReference type="NCBI Taxonomy" id="2613842"/>
    <lineage>
        <taxon>Bacteria</taxon>
        <taxon>Pseudomonadati</taxon>
        <taxon>Pseudomonadota</taxon>
        <taxon>Gammaproteobacteria</taxon>
        <taxon>Chromatiales</taxon>
        <taxon>Wenzhouxiangellaceae</taxon>
        <taxon>Marinihelvus</taxon>
    </lineage>
</organism>
<evidence type="ECO:0000256" key="9">
    <source>
        <dbReference type="SAM" id="SignalP"/>
    </source>
</evidence>
<evidence type="ECO:0000256" key="4">
    <source>
        <dbReference type="ARBA" id="ARBA00023295"/>
    </source>
</evidence>
<feature type="domain" description="Extracellular endo-alpha-(1-&gt;5)-L-arabinanase C-terminal" evidence="10">
    <location>
        <begin position="433"/>
        <end position="525"/>
    </location>
</feature>
<evidence type="ECO:0000256" key="8">
    <source>
        <dbReference type="SAM" id="MobiDB-lite"/>
    </source>
</evidence>
<evidence type="ECO:0000256" key="5">
    <source>
        <dbReference type="PIRSR" id="PIRSR606710-1"/>
    </source>
</evidence>
<feature type="site" description="Important for catalytic activity, responsible for pKa modulation of the active site Glu and correct orientation of both the proton donor and substrate" evidence="6">
    <location>
        <position position="182"/>
    </location>
</feature>
<dbReference type="EMBL" id="VYXP01000007">
    <property type="protein sequence ID" value="KAA9130509.1"/>
    <property type="molecule type" value="Genomic_DNA"/>
</dbReference>
<feature type="active site" description="Proton donor" evidence="5">
    <location>
        <position position="235"/>
    </location>
</feature>
<dbReference type="Gene3D" id="2.115.10.20">
    <property type="entry name" value="Glycosyl hydrolase domain, family 43"/>
    <property type="match status" value="1"/>
</dbReference>
<evidence type="ECO:0000256" key="2">
    <source>
        <dbReference type="ARBA" id="ARBA00009865"/>
    </source>
</evidence>
<evidence type="ECO:0000313" key="11">
    <source>
        <dbReference type="EMBL" id="KAA9130509.1"/>
    </source>
</evidence>
<dbReference type="SUPFAM" id="SSF75005">
    <property type="entry name" value="Arabinanase/levansucrase/invertase"/>
    <property type="match status" value="1"/>
</dbReference>
<dbReference type="InterPro" id="IPR032291">
    <property type="entry name" value="Abn2_C"/>
</dbReference>
<protein>
    <submittedName>
        <fullName evidence="11">Glycoside hydrolase family 43 protein</fullName>
    </submittedName>
</protein>
<feature type="region of interest" description="Disordered" evidence="8">
    <location>
        <begin position="532"/>
        <end position="560"/>
    </location>
</feature>
<dbReference type="InterPro" id="IPR023296">
    <property type="entry name" value="Glyco_hydro_beta-prop_sf"/>
</dbReference>
<comment type="caution">
    <text evidence="11">The sequence shown here is derived from an EMBL/GenBank/DDBJ whole genome shotgun (WGS) entry which is preliminary data.</text>
</comment>
<accession>A0A5N0TAY8</accession>
<name>A0A5N0TAY8_9GAMM</name>
<comment type="similarity">
    <text evidence="2 7">Belongs to the glycosyl hydrolase 43 family.</text>
</comment>
<dbReference type="CDD" id="cd18832">
    <property type="entry name" value="GH43_GsAbnA-like"/>
    <property type="match status" value="1"/>
</dbReference>
<keyword evidence="3 7" id="KW-0378">Hydrolase</keyword>
<evidence type="ECO:0000313" key="12">
    <source>
        <dbReference type="Proteomes" id="UP000325372"/>
    </source>
</evidence>
<dbReference type="AlphaFoldDB" id="A0A5N0TAY8"/>